<dbReference type="CDD" id="cd06170">
    <property type="entry name" value="LuxR_C_like"/>
    <property type="match status" value="1"/>
</dbReference>
<accession>A0A4S4G152</accession>
<feature type="domain" description="HTH luxR-type" evidence="5">
    <location>
        <begin position="414"/>
        <end position="479"/>
    </location>
</feature>
<feature type="transmembrane region" description="Helical" evidence="4">
    <location>
        <begin position="172"/>
        <end position="194"/>
    </location>
</feature>
<dbReference type="AlphaFoldDB" id="A0A4S4G152"/>
<comment type="caution">
    <text evidence="6">The sequence shown here is derived from an EMBL/GenBank/DDBJ whole genome shotgun (WGS) entry which is preliminary data.</text>
</comment>
<gene>
    <name evidence="6" type="ORF">E5986_06950</name>
</gene>
<evidence type="ECO:0000256" key="1">
    <source>
        <dbReference type="ARBA" id="ARBA00023015"/>
    </source>
</evidence>
<name>A0A4S4G152_9ACTN</name>
<dbReference type="GO" id="GO:0006355">
    <property type="term" value="P:regulation of DNA-templated transcription"/>
    <property type="evidence" value="ECO:0007669"/>
    <property type="project" value="InterPro"/>
</dbReference>
<organism evidence="6 7">
    <name type="scientific">Adlercreutzia caecimuris</name>
    <dbReference type="NCBI Taxonomy" id="671266"/>
    <lineage>
        <taxon>Bacteria</taxon>
        <taxon>Bacillati</taxon>
        <taxon>Actinomycetota</taxon>
        <taxon>Coriobacteriia</taxon>
        <taxon>Eggerthellales</taxon>
        <taxon>Eggerthellaceae</taxon>
        <taxon>Adlercreutzia</taxon>
    </lineage>
</organism>
<dbReference type="GO" id="GO:0003677">
    <property type="term" value="F:DNA binding"/>
    <property type="evidence" value="ECO:0007669"/>
    <property type="project" value="UniProtKB-KW"/>
</dbReference>
<dbReference type="InterPro" id="IPR016032">
    <property type="entry name" value="Sig_transdc_resp-reg_C-effctor"/>
</dbReference>
<dbReference type="Proteomes" id="UP000308978">
    <property type="component" value="Unassembled WGS sequence"/>
</dbReference>
<feature type="transmembrane region" description="Helical" evidence="4">
    <location>
        <begin position="20"/>
        <end position="39"/>
    </location>
</feature>
<feature type="transmembrane region" description="Helical" evidence="4">
    <location>
        <begin position="59"/>
        <end position="79"/>
    </location>
</feature>
<feature type="transmembrane region" description="Helical" evidence="4">
    <location>
        <begin position="112"/>
        <end position="137"/>
    </location>
</feature>
<keyword evidence="4" id="KW-1133">Transmembrane helix</keyword>
<feature type="transmembrane region" description="Helical" evidence="4">
    <location>
        <begin position="238"/>
        <end position="260"/>
    </location>
</feature>
<dbReference type="PANTHER" id="PTHR44688:SF16">
    <property type="entry name" value="DNA-BINDING TRANSCRIPTIONAL ACTIVATOR DEVR_DOSR"/>
    <property type="match status" value="1"/>
</dbReference>
<feature type="transmembrane region" description="Helical" evidence="4">
    <location>
        <begin position="321"/>
        <end position="341"/>
    </location>
</feature>
<keyword evidence="3" id="KW-0804">Transcription</keyword>
<dbReference type="SUPFAM" id="SSF46894">
    <property type="entry name" value="C-terminal effector domain of the bipartite response regulators"/>
    <property type="match status" value="1"/>
</dbReference>
<reference evidence="6 7" key="1">
    <citation type="submission" date="2019-04" db="EMBL/GenBank/DDBJ databases">
        <title>Microbes associate with the intestines of laboratory mice.</title>
        <authorList>
            <person name="Navarre W."/>
            <person name="Wong E."/>
            <person name="Huang K.C."/>
            <person name="Tropini C."/>
            <person name="Ng K."/>
            <person name="Yu B."/>
        </authorList>
    </citation>
    <scope>NUCLEOTIDE SEQUENCE [LARGE SCALE GENOMIC DNA]</scope>
    <source>
        <strain evidence="6 7">NM80_B27</strain>
    </source>
</reference>
<dbReference type="Pfam" id="PF00196">
    <property type="entry name" value="GerE"/>
    <property type="match status" value="1"/>
</dbReference>
<sequence>MPAMGKLLADIRKGREDRALYLAGILPYLFALGCARAWVTLAVAAPALALPAPFDLHDVFDYAMALASIVVAVAARRLVPLNATGAVRAVSAGAMAAASLALIAAGEAAFPGGAAAVLAVVGAALGGIGFGLFLVLWAEVLSCVSLIRIFLYTTASQLAAVVFVFFCGGLDGLRVACAMVALPVAAVLCLRAAFQALPAADRPSPVMPRLTYPWKIFVLLALYSFAYGLRQHQLAAGAGMHSSASTALIMAVLFASAYFFSARFNVGALYRSPLVLIVCGFLLVPVEGFLGTAASSYLISMSYSLVGIIVALLLYDISKRLGVTVVVFAAIKGAEQVFVIWGKDVAETMGALGLAVGAQDTVIAVAVVAMMLAATLILLSERELASKWGVRILDIGGLVEKTPEEERREAHVTELAERFRLTPRETEILHLIAQGKNGPAIRGELFIAEGTFKAHTSHIYEKCGVPNRRALVALLGADGPGGRL</sequence>
<feature type="transmembrane region" description="Helical" evidence="4">
    <location>
        <begin position="149"/>
        <end position="166"/>
    </location>
</feature>
<dbReference type="SMART" id="SM00421">
    <property type="entry name" value="HTH_LUXR"/>
    <property type="match status" value="1"/>
</dbReference>
<evidence type="ECO:0000313" key="6">
    <source>
        <dbReference type="EMBL" id="THG37189.1"/>
    </source>
</evidence>
<dbReference type="PRINTS" id="PR00038">
    <property type="entry name" value="HTHLUXR"/>
</dbReference>
<keyword evidence="1" id="KW-0805">Transcription regulation</keyword>
<dbReference type="InterPro" id="IPR036388">
    <property type="entry name" value="WH-like_DNA-bd_sf"/>
</dbReference>
<dbReference type="Gene3D" id="1.10.10.10">
    <property type="entry name" value="Winged helix-like DNA-binding domain superfamily/Winged helix DNA-binding domain"/>
    <property type="match status" value="1"/>
</dbReference>
<dbReference type="PROSITE" id="PS50043">
    <property type="entry name" value="HTH_LUXR_2"/>
    <property type="match status" value="1"/>
</dbReference>
<dbReference type="InterPro" id="IPR000792">
    <property type="entry name" value="Tscrpt_reg_LuxR_C"/>
</dbReference>
<feature type="transmembrane region" description="Helical" evidence="4">
    <location>
        <begin position="272"/>
        <end position="290"/>
    </location>
</feature>
<feature type="transmembrane region" description="Helical" evidence="4">
    <location>
        <begin position="206"/>
        <end position="226"/>
    </location>
</feature>
<evidence type="ECO:0000313" key="7">
    <source>
        <dbReference type="Proteomes" id="UP000308978"/>
    </source>
</evidence>
<keyword evidence="4" id="KW-0472">Membrane</keyword>
<dbReference type="EMBL" id="SSTJ01000007">
    <property type="protein sequence ID" value="THG37189.1"/>
    <property type="molecule type" value="Genomic_DNA"/>
</dbReference>
<dbReference type="PROSITE" id="PS51257">
    <property type="entry name" value="PROKAR_LIPOPROTEIN"/>
    <property type="match status" value="1"/>
</dbReference>
<dbReference type="PANTHER" id="PTHR44688">
    <property type="entry name" value="DNA-BINDING TRANSCRIPTIONAL ACTIVATOR DEVR_DOSR"/>
    <property type="match status" value="1"/>
</dbReference>
<feature type="transmembrane region" description="Helical" evidence="4">
    <location>
        <begin position="361"/>
        <end position="379"/>
    </location>
</feature>
<keyword evidence="2" id="KW-0238">DNA-binding</keyword>
<feature type="transmembrane region" description="Helical" evidence="4">
    <location>
        <begin position="86"/>
        <end position="106"/>
    </location>
</feature>
<evidence type="ECO:0000256" key="4">
    <source>
        <dbReference type="SAM" id="Phobius"/>
    </source>
</evidence>
<evidence type="ECO:0000259" key="5">
    <source>
        <dbReference type="PROSITE" id="PS50043"/>
    </source>
</evidence>
<keyword evidence="4" id="KW-0812">Transmembrane</keyword>
<evidence type="ECO:0000256" key="2">
    <source>
        <dbReference type="ARBA" id="ARBA00023125"/>
    </source>
</evidence>
<feature type="transmembrane region" description="Helical" evidence="4">
    <location>
        <begin position="296"/>
        <end position="314"/>
    </location>
</feature>
<protein>
    <recommendedName>
        <fullName evidence="5">HTH luxR-type domain-containing protein</fullName>
    </recommendedName>
</protein>
<proteinExistence type="predicted"/>
<evidence type="ECO:0000256" key="3">
    <source>
        <dbReference type="ARBA" id="ARBA00023163"/>
    </source>
</evidence>